<feature type="chain" id="PRO_5046820257" evidence="1">
    <location>
        <begin position="21"/>
        <end position="327"/>
    </location>
</feature>
<proteinExistence type="predicted"/>
<gene>
    <name evidence="3" type="ORF">L2737_18055</name>
</gene>
<protein>
    <submittedName>
        <fullName evidence="3">Solitary outer membrane autotransporter beta-barrel domain</fullName>
    </submittedName>
</protein>
<feature type="domain" description="Solitary outer membrane autotransporter-like beta-barrel" evidence="2">
    <location>
        <begin position="5"/>
        <end position="325"/>
    </location>
</feature>
<evidence type="ECO:0000313" key="3">
    <source>
        <dbReference type="EMBL" id="MCL1047206.1"/>
    </source>
</evidence>
<reference evidence="3 4" key="1">
    <citation type="submission" date="2022-01" db="EMBL/GenBank/DDBJ databases">
        <title>Whole genome-based taxonomy of the Shewanellaceae.</title>
        <authorList>
            <person name="Martin-Rodriguez A.J."/>
        </authorList>
    </citation>
    <scope>NUCLEOTIDE SEQUENCE [LARGE SCALE GENOMIC DNA]</scope>
    <source>
        <strain evidence="3 4">DSM 24955</strain>
    </source>
</reference>
<comment type="caution">
    <text evidence="3">The sequence shown here is derived from an EMBL/GenBank/DDBJ whole genome shotgun (WGS) entry which is preliminary data.</text>
</comment>
<dbReference type="Pfam" id="PF11557">
    <property type="entry name" value="Omp_AT"/>
    <property type="match status" value="1"/>
</dbReference>
<dbReference type="Proteomes" id="UP001202134">
    <property type="component" value="Unassembled WGS sequence"/>
</dbReference>
<dbReference type="EMBL" id="JAKIKU010000012">
    <property type="protein sequence ID" value="MCL1047206.1"/>
    <property type="molecule type" value="Genomic_DNA"/>
</dbReference>
<dbReference type="RefSeq" id="WP_248956668.1">
    <property type="nucleotide sequence ID" value="NZ_JAKIKU010000012.1"/>
</dbReference>
<evidence type="ECO:0000256" key="1">
    <source>
        <dbReference type="SAM" id="SignalP"/>
    </source>
</evidence>
<feature type="signal peptide" evidence="1">
    <location>
        <begin position="1"/>
        <end position="20"/>
    </location>
</feature>
<name>A0ABT0KTM3_9GAMM</name>
<evidence type="ECO:0000259" key="2">
    <source>
        <dbReference type="Pfam" id="PF11557"/>
    </source>
</evidence>
<dbReference type="InterPro" id="IPR021621">
    <property type="entry name" value="Omp_AT"/>
</dbReference>
<accession>A0ABT0KTM3</accession>
<organism evidence="3 4">
    <name type="scientific">Shewanella electrodiphila</name>
    <dbReference type="NCBI Taxonomy" id="934143"/>
    <lineage>
        <taxon>Bacteria</taxon>
        <taxon>Pseudomonadati</taxon>
        <taxon>Pseudomonadota</taxon>
        <taxon>Gammaproteobacteria</taxon>
        <taxon>Alteromonadales</taxon>
        <taxon>Shewanellaceae</taxon>
        <taxon>Shewanella</taxon>
    </lineage>
</organism>
<keyword evidence="4" id="KW-1185">Reference proteome</keyword>
<keyword evidence="1" id="KW-0732">Signal</keyword>
<sequence>MIRNSIFIGLSMLLAKASMSAPVIEQSISDIAKGNIASAIVLSDASLISLGVVNFDPNNIVSLDRFDAGSETSIQRRKELSVYSVPWESDWQGKEDEWQRATFAKFSYINSKQSLQLSDDIALVDKLNEKSYLLFAEQRWKYLLSDKWWLQLAVGAHLIRYENDFDYRSDFGDFQDELDGSLFNTSYAAWMLDPTIELHYQDTLWGNKWQFISRYNYAFGQLFDTDSPQQDGSPNVGRFSNAFIFHYALPPMMNLRNEMRFLFKRIDLTGDAVATMNTNHYYETGLGWIVETPSLSSWLTNVGIGVTVNIDSALSGGSVVLLFNEDI</sequence>
<evidence type="ECO:0000313" key="4">
    <source>
        <dbReference type="Proteomes" id="UP001202134"/>
    </source>
</evidence>